<name>A0ABZ1ZUE1_STRNV</name>
<evidence type="ECO:0000313" key="2">
    <source>
        <dbReference type="EMBL" id="WUX50092.1"/>
    </source>
</evidence>
<reference evidence="2" key="1">
    <citation type="submission" date="2022-10" db="EMBL/GenBank/DDBJ databases">
        <title>The complete genomes of actinobacterial strains from the NBC collection.</title>
        <authorList>
            <person name="Joergensen T.S."/>
            <person name="Alvarez Arevalo M."/>
            <person name="Sterndorff E.B."/>
            <person name="Faurdal D."/>
            <person name="Vuksanovic O."/>
            <person name="Mourched A.-S."/>
            <person name="Charusanti P."/>
            <person name="Shaw S."/>
            <person name="Blin K."/>
            <person name="Weber T."/>
        </authorList>
    </citation>
    <scope>NUCLEOTIDE SEQUENCE</scope>
    <source>
        <strain evidence="2">NBC_01432</strain>
    </source>
</reference>
<keyword evidence="3" id="KW-1185">Reference proteome</keyword>
<evidence type="ECO:0000256" key="1">
    <source>
        <dbReference type="SAM" id="MobiDB-lite"/>
    </source>
</evidence>
<sequence length="54" mass="5674">MPEPMTTPLTTPSDPADFITELHADGILPQNSGGDPAVPDSAFPDTHVYQQPGV</sequence>
<organism evidence="2 3">
    <name type="scientific">Streptomyces niveus</name>
    <name type="common">Streptomyces spheroides</name>
    <dbReference type="NCBI Taxonomy" id="193462"/>
    <lineage>
        <taxon>Bacteria</taxon>
        <taxon>Bacillati</taxon>
        <taxon>Actinomycetota</taxon>
        <taxon>Actinomycetes</taxon>
        <taxon>Kitasatosporales</taxon>
        <taxon>Streptomycetaceae</taxon>
        <taxon>Streptomyces</taxon>
    </lineage>
</organism>
<evidence type="ECO:0000313" key="3">
    <source>
        <dbReference type="Proteomes" id="UP001432209"/>
    </source>
</evidence>
<proteinExistence type="predicted"/>
<dbReference type="RefSeq" id="WP_329073632.1">
    <property type="nucleotide sequence ID" value="NZ_CP109495.1"/>
</dbReference>
<protein>
    <submittedName>
        <fullName evidence="2">Uncharacterized protein</fullName>
    </submittedName>
</protein>
<dbReference type="Proteomes" id="UP001432209">
    <property type="component" value="Chromosome"/>
</dbReference>
<feature type="region of interest" description="Disordered" evidence="1">
    <location>
        <begin position="26"/>
        <end position="54"/>
    </location>
</feature>
<accession>A0ABZ1ZUE1</accession>
<gene>
    <name evidence="2" type="ORF">OG442_00075</name>
</gene>
<dbReference type="EMBL" id="CP109495">
    <property type="protein sequence ID" value="WUX50092.1"/>
    <property type="molecule type" value="Genomic_DNA"/>
</dbReference>